<evidence type="ECO:0000313" key="2">
    <source>
        <dbReference type="Proteomes" id="UP000593575"/>
    </source>
</evidence>
<name>A0A7J9JWT6_9ROSI</name>
<comment type="caution">
    <text evidence="1">The sequence shown here is derived from an EMBL/GenBank/DDBJ whole genome shotgun (WGS) entry which is preliminary data.</text>
</comment>
<evidence type="ECO:0008006" key="3">
    <source>
        <dbReference type="Google" id="ProtNLM"/>
    </source>
</evidence>
<sequence length="110" mass="12704">MEDELVGLTLNEEEDAILQVQLEPNTERGEEIFRLVGCFLAASIIHFPAMKNTMTNLWHPIHDVPIDLFSENLAVQLGNFVGEFIEYDGLNLGKENMNYMRVRVRNNVRR</sequence>
<dbReference type="EMBL" id="JABFAE010000010">
    <property type="protein sequence ID" value="MBA0838652.1"/>
    <property type="molecule type" value="Genomic_DNA"/>
</dbReference>
<evidence type="ECO:0000313" key="1">
    <source>
        <dbReference type="EMBL" id="MBA0838652.1"/>
    </source>
</evidence>
<keyword evidence="2" id="KW-1185">Reference proteome</keyword>
<dbReference type="AlphaFoldDB" id="A0A7J9JWT6"/>
<organism evidence="1 2">
    <name type="scientific">Gossypium armourianum</name>
    <dbReference type="NCBI Taxonomy" id="34283"/>
    <lineage>
        <taxon>Eukaryota</taxon>
        <taxon>Viridiplantae</taxon>
        <taxon>Streptophyta</taxon>
        <taxon>Embryophyta</taxon>
        <taxon>Tracheophyta</taxon>
        <taxon>Spermatophyta</taxon>
        <taxon>Magnoliopsida</taxon>
        <taxon>eudicotyledons</taxon>
        <taxon>Gunneridae</taxon>
        <taxon>Pentapetalae</taxon>
        <taxon>rosids</taxon>
        <taxon>malvids</taxon>
        <taxon>Malvales</taxon>
        <taxon>Malvaceae</taxon>
        <taxon>Malvoideae</taxon>
        <taxon>Gossypium</taxon>
    </lineage>
</organism>
<proteinExistence type="predicted"/>
<protein>
    <recommendedName>
        <fullName evidence="3">DUF4283 domain-containing protein</fullName>
    </recommendedName>
</protein>
<feature type="non-terminal residue" evidence="1">
    <location>
        <position position="1"/>
    </location>
</feature>
<reference evidence="1 2" key="1">
    <citation type="journal article" date="2019" name="Genome Biol. Evol.">
        <title>Insights into the evolution of the New World diploid cottons (Gossypium, subgenus Houzingenia) based on genome sequencing.</title>
        <authorList>
            <person name="Grover C.E."/>
            <person name="Arick M.A. 2nd"/>
            <person name="Thrash A."/>
            <person name="Conover J.L."/>
            <person name="Sanders W.S."/>
            <person name="Peterson D.G."/>
            <person name="Frelichowski J.E."/>
            <person name="Scheffler J.A."/>
            <person name="Scheffler B.E."/>
            <person name="Wendel J.F."/>
        </authorList>
    </citation>
    <scope>NUCLEOTIDE SEQUENCE [LARGE SCALE GENOMIC DNA]</scope>
    <source>
        <strain evidence="1">6</strain>
        <tissue evidence="1">Leaf</tissue>
    </source>
</reference>
<dbReference type="Proteomes" id="UP000593575">
    <property type="component" value="Unassembled WGS sequence"/>
</dbReference>
<accession>A0A7J9JWT6</accession>
<gene>
    <name evidence="1" type="ORF">Goarm_004453</name>
</gene>